<protein>
    <recommendedName>
        <fullName evidence="3">Phage protein</fullName>
    </recommendedName>
</protein>
<evidence type="ECO:0000313" key="1">
    <source>
        <dbReference type="EMBL" id="MBI6649853.1"/>
    </source>
</evidence>
<sequence>MTDKMREAYKMRRAKLAGLLIQGEDWPGAYRRAEEILSWSCFEAGWQASREALVIELPPVPEAPEDPEEAIDDSHMDAYHASVGMRHACSKLIEAAGLKVKS</sequence>
<dbReference type="InterPro" id="IPR058601">
    <property type="entry name" value="Phage_phiTE_015-like"/>
</dbReference>
<evidence type="ECO:0000313" key="2">
    <source>
        <dbReference type="Proteomes" id="UP000614123"/>
    </source>
</evidence>
<gene>
    <name evidence="1" type="ORF">YA0849_12665</name>
</gene>
<dbReference type="RefSeq" id="WP_198718550.1">
    <property type="nucleotide sequence ID" value="NZ_JAEILD010000058.1"/>
</dbReference>
<reference evidence="1 2" key="1">
    <citation type="submission" date="2020-12" db="EMBL/GenBank/DDBJ databases">
        <title>Comparative genomic insights into the epidemiology and virulence of plant pathogenic Pseudomonads from Turkey.</title>
        <authorList>
            <person name="Dillon M."/>
            <person name="Ruiz-Bedoya T."/>
            <person name="Bendalovic-Torma C."/>
            <person name="Guttman K.M."/>
            <person name="Kwak H."/>
            <person name="Middleton M.A."/>
            <person name="Wang P.W."/>
            <person name="Horuz S."/>
            <person name="Aysan Y."/>
            <person name="Guttman D.S."/>
        </authorList>
    </citation>
    <scope>NUCLEOTIDE SEQUENCE [LARGE SCALE GENOMIC DNA]</scope>
    <source>
        <strain evidence="1 2">S4_EA_3a</strain>
    </source>
</reference>
<proteinExistence type="predicted"/>
<organism evidence="1 2">
    <name type="scientific">Pseudomonas veronii</name>
    <dbReference type="NCBI Taxonomy" id="76761"/>
    <lineage>
        <taxon>Bacteria</taxon>
        <taxon>Pseudomonadati</taxon>
        <taxon>Pseudomonadota</taxon>
        <taxon>Gammaproteobacteria</taxon>
        <taxon>Pseudomonadales</taxon>
        <taxon>Pseudomonadaceae</taxon>
        <taxon>Pseudomonas</taxon>
    </lineage>
</organism>
<dbReference type="Proteomes" id="UP000614123">
    <property type="component" value="Unassembled WGS sequence"/>
</dbReference>
<dbReference type="Pfam" id="PF26207">
    <property type="entry name" value="Phage_phiTE_015"/>
    <property type="match status" value="1"/>
</dbReference>
<dbReference type="EMBL" id="JAEILD010000058">
    <property type="protein sequence ID" value="MBI6649853.1"/>
    <property type="molecule type" value="Genomic_DNA"/>
</dbReference>
<accession>A0ABS0VEB3</accession>
<evidence type="ECO:0008006" key="3">
    <source>
        <dbReference type="Google" id="ProtNLM"/>
    </source>
</evidence>
<comment type="caution">
    <text evidence="1">The sequence shown here is derived from an EMBL/GenBank/DDBJ whole genome shotgun (WGS) entry which is preliminary data.</text>
</comment>
<name>A0ABS0VEB3_PSEVE</name>
<keyword evidence="2" id="KW-1185">Reference proteome</keyword>